<dbReference type="EMBL" id="QJKJ01003515">
    <property type="protein sequence ID" value="RDX98070.1"/>
    <property type="molecule type" value="Genomic_DNA"/>
</dbReference>
<proteinExistence type="predicted"/>
<keyword evidence="2" id="KW-1185">Reference proteome</keyword>
<dbReference type="PANTHER" id="PTHR35046:SF9">
    <property type="entry name" value="RNA-DIRECTED DNA POLYMERASE"/>
    <property type="match status" value="1"/>
</dbReference>
<protein>
    <submittedName>
        <fullName evidence="1">Uncharacterized protein</fullName>
    </submittedName>
</protein>
<sequence length="113" mass="13347">MRKNVHHICERCLVYRVAKLKVSFLELYIPLPIPTFSWVDRTFWSKLGTKLHFSTLHKWMDTLKWARVSSTTPLFPFELVYGFNPLTLPPLICYLCQMWLLGLMGIDFSKPNL</sequence>
<evidence type="ECO:0000313" key="2">
    <source>
        <dbReference type="Proteomes" id="UP000257109"/>
    </source>
</evidence>
<comment type="caution">
    <text evidence="1">The sequence shown here is derived from an EMBL/GenBank/DDBJ whole genome shotgun (WGS) entry which is preliminary data.</text>
</comment>
<name>A0A371H5L0_MUCPR</name>
<dbReference type="AlphaFoldDB" id="A0A371H5L0"/>
<gene>
    <name evidence="1" type="ORF">CR513_19071</name>
</gene>
<dbReference type="PANTHER" id="PTHR35046">
    <property type="entry name" value="ZINC KNUCKLE (CCHC-TYPE) FAMILY PROTEIN"/>
    <property type="match status" value="1"/>
</dbReference>
<feature type="non-terminal residue" evidence="1">
    <location>
        <position position="1"/>
    </location>
</feature>
<organism evidence="1 2">
    <name type="scientific">Mucuna pruriens</name>
    <name type="common">Velvet bean</name>
    <name type="synonym">Dolichos pruriens</name>
    <dbReference type="NCBI Taxonomy" id="157652"/>
    <lineage>
        <taxon>Eukaryota</taxon>
        <taxon>Viridiplantae</taxon>
        <taxon>Streptophyta</taxon>
        <taxon>Embryophyta</taxon>
        <taxon>Tracheophyta</taxon>
        <taxon>Spermatophyta</taxon>
        <taxon>Magnoliopsida</taxon>
        <taxon>eudicotyledons</taxon>
        <taxon>Gunneridae</taxon>
        <taxon>Pentapetalae</taxon>
        <taxon>rosids</taxon>
        <taxon>fabids</taxon>
        <taxon>Fabales</taxon>
        <taxon>Fabaceae</taxon>
        <taxon>Papilionoideae</taxon>
        <taxon>50 kb inversion clade</taxon>
        <taxon>NPAAA clade</taxon>
        <taxon>indigoferoid/millettioid clade</taxon>
        <taxon>Phaseoleae</taxon>
        <taxon>Mucuna</taxon>
    </lineage>
</organism>
<reference evidence="1" key="1">
    <citation type="submission" date="2018-05" db="EMBL/GenBank/DDBJ databases">
        <title>Draft genome of Mucuna pruriens seed.</title>
        <authorList>
            <person name="Nnadi N.E."/>
            <person name="Vos R."/>
            <person name="Hasami M.H."/>
            <person name="Devisetty U.K."/>
            <person name="Aguiy J.C."/>
        </authorList>
    </citation>
    <scope>NUCLEOTIDE SEQUENCE [LARGE SCALE GENOMIC DNA]</scope>
    <source>
        <strain evidence="1">JCA_2017</strain>
    </source>
</reference>
<dbReference type="Proteomes" id="UP000257109">
    <property type="component" value="Unassembled WGS sequence"/>
</dbReference>
<accession>A0A371H5L0</accession>
<evidence type="ECO:0000313" key="1">
    <source>
        <dbReference type="EMBL" id="RDX98070.1"/>
    </source>
</evidence>